<gene>
    <name evidence="7" type="ordered locus">Mchl_0037</name>
</gene>
<name>B7L030_METC4</name>
<organism evidence="7 8">
    <name type="scientific">Methylorubrum extorquens (strain CM4 / NCIMB 13688)</name>
    <name type="common">Methylobacterium extorquens</name>
    <dbReference type="NCBI Taxonomy" id="440085"/>
    <lineage>
        <taxon>Bacteria</taxon>
        <taxon>Pseudomonadati</taxon>
        <taxon>Pseudomonadota</taxon>
        <taxon>Alphaproteobacteria</taxon>
        <taxon>Hyphomicrobiales</taxon>
        <taxon>Methylobacteriaceae</taxon>
        <taxon>Methylorubrum</taxon>
    </lineage>
</organism>
<evidence type="ECO:0000313" key="7">
    <source>
        <dbReference type="EMBL" id="ACK81002.1"/>
    </source>
</evidence>
<evidence type="ECO:0000259" key="6">
    <source>
        <dbReference type="PROSITE" id="PS51352"/>
    </source>
</evidence>
<evidence type="ECO:0000313" key="8">
    <source>
        <dbReference type="Proteomes" id="UP000002385"/>
    </source>
</evidence>
<evidence type="ECO:0000256" key="1">
    <source>
        <dbReference type="ARBA" id="ARBA00010996"/>
    </source>
</evidence>
<evidence type="ECO:0000256" key="4">
    <source>
        <dbReference type="PIRSR" id="PIRSR603782-2"/>
    </source>
</evidence>
<evidence type="ECO:0000256" key="5">
    <source>
        <dbReference type="SAM" id="SignalP"/>
    </source>
</evidence>
<keyword evidence="4" id="KW-1015">Disulfide bond</keyword>
<keyword evidence="3" id="KW-0479">Metal-binding</keyword>
<reference evidence="8" key="1">
    <citation type="submission" date="2008-12" db="EMBL/GenBank/DDBJ databases">
        <title>Complete sequence of chromosome of Methylobacterium chloromethanicum CM4.</title>
        <authorList>
            <consortium name="US DOE Joint Genome Institute"/>
            <person name="Lucas S."/>
            <person name="Copeland A."/>
            <person name="Lapidus A."/>
            <person name="Glavina del Rio T."/>
            <person name="Dalin E."/>
            <person name="Tice H."/>
            <person name="Bruce D."/>
            <person name="Goodwin L."/>
            <person name="Pitluck S."/>
            <person name="Chertkov O."/>
            <person name="Brettin T."/>
            <person name="Detter J.C."/>
            <person name="Han C."/>
            <person name="Larimer F."/>
            <person name="Land M."/>
            <person name="Hauser L."/>
            <person name="Kyrpides N."/>
            <person name="Mikhailova N."/>
            <person name="Marx C."/>
            <person name="Richardson P."/>
        </authorList>
    </citation>
    <scope>NUCLEOTIDE SEQUENCE [LARGE SCALE GENOMIC DNA]</scope>
    <source>
        <strain evidence="8">CM4 / NCIMB 13688</strain>
    </source>
</reference>
<feature type="signal peptide" evidence="5">
    <location>
        <begin position="1"/>
        <end position="38"/>
    </location>
</feature>
<dbReference type="PANTHER" id="PTHR12151">
    <property type="entry name" value="ELECTRON TRANSPORT PROTIN SCO1/SENC FAMILY MEMBER"/>
    <property type="match status" value="1"/>
</dbReference>
<keyword evidence="2 3" id="KW-0186">Copper</keyword>
<dbReference type="PROSITE" id="PS51352">
    <property type="entry name" value="THIOREDOXIN_2"/>
    <property type="match status" value="1"/>
</dbReference>
<dbReference type="Proteomes" id="UP000002385">
    <property type="component" value="Chromosome"/>
</dbReference>
<dbReference type="InterPro" id="IPR036249">
    <property type="entry name" value="Thioredoxin-like_sf"/>
</dbReference>
<feature type="domain" description="Thioredoxin" evidence="6">
    <location>
        <begin position="27"/>
        <end position="208"/>
    </location>
</feature>
<proteinExistence type="inferred from homology"/>
<dbReference type="RefSeq" id="WP_012605217.1">
    <property type="nucleotide sequence ID" value="NC_011757.1"/>
</dbReference>
<evidence type="ECO:0000256" key="2">
    <source>
        <dbReference type="ARBA" id="ARBA00023008"/>
    </source>
</evidence>
<protein>
    <submittedName>
        <fullName evidence="7">Electron transport protein SCO1/SenC</fullName>
    </submittedName>
</protein>
<dbReference type="AlphaFoldDB" id="B7L030"/>
<dbReference type="Pfam" id="PF02630">
    <property type="entry name" value="SCO1-SenC"/>
    <property type="match status" value="1"/>
</dbReference>
<feature type="disulfide bond" description="Redox-active" evidence="4">
    <location>
        <begin position="87"/>
        <end position="91"/>
    </location>
</feature>
<dbReference type="EMBL" id="CP001298">
    <property type="protein sequence ID" value="ACK81002.1"/>
    <property type="molecule type" value="Genomic_DNA"/>
</dbReference>
<comment type="similarity">
    <text evidence="1">Belongs to the SCO1/2 family.</text>
</comment>
<dbReference type="CDD" id="cd02968">
    <property type="entry name" value="SCO"/>
    <property type="match status" value="1"/>
</dbReference>
<dbReference type="InterPro" id="IPR013766">
    <property type="entry name" value="Thioredoxin_domain"/>
</dbReference>
<accession>B7L030</accession>
<feature type="binding site" evidence="3">
    <location>
        <position position="91"/>
    </location>
    <ligand>
        <name>Cu cation</name>
        <dbReference type="ChEBI" id="CHEBI:23378"/>
    </ligand>
</feature>
<dbReference type="InterPro" id="IPR003782">
    <property type="entry name" value="SCO1/SenC"/>
</dbReference>
<dbReference type="GO" id="GO:0046872">
    <property type="term" value="F:metal ion binding"/>
    <property type="evidence" value="ECO:0007669"/>
    <property type="project" value="UniProtKB-KW"/>
</dbReference>
<dbReference type="KEGG" id="mch:Mchl_0037"/>
<dbReference type="HOGENOM" id="CLU_050131_3_1_5"/>
<keyword evidence="5" id="KW-0732">Signal</keyword>
<dbReference type="Gene3D" id="3.40.30.10">
    <property type="entry name" value="Glutaredoxin"/>
    <property type="match status" value="1"/>
</dbReference>
<dbReference type="SUPFAM" id="SSF52833">
    <property type="entry name" value="Thioredoxin-like"/>
    <property type="match status" value="1"/>
</dbReference>
<sequence>MTPPPRHRSVRRLRPRRARAASLLALLLLPVAAPGLRAEPSARPGPAAAGAGLLAGHFRLVDPAGRTIDSDMLAGKPYGLFFGFTHCPDICPTTLAQLSTALRGIADPDLRIYFVTLDPERDTPAALASYMQSFDPRIVALGSERAAIDEAVASFGVVAERTALPEGRYTYAHTAAVLVVDENGLIADRVSAKMEPMALAARLAPLARPPETAR</sequence>
<feature type="chain" id="PRO_5002859538" evidence="5">
    <location>
        <begin position="39"/>
        <end position="214"/>
    </location>
</feature>
<feature type="binding site" evidence="3">
    <location>
        <position position="87"/>
    </location>
    <ligand>
        <name>Cu cation</name>
        <dbReference type="ChEBI" id="CHEBI:23378"/>
    </ligand>
</feature>
<evidence type="ECO:0000256" key="3">
    <source>
        <dbReference type="PIRSR" id="PIRSR603782-1"/>
    </source>
</evidence>
<feature type="binding site" evidence="3">
    <location>
        <position position="173"/>
    </location>
    <ligand>
        <name>Cu cation</name>
        <dbReference type="ChEBI" id="CHEBI:23378"/>
    </ligand>
</feature>
<dbReference type="PANTHER" id="PTHR12151:SF25">
    <property type="entry name" value="LINALOOL DEHYDRATASE_ISOMERASE DOMAIN-CONTAINING PROTEIN"/>
    <property type="match status" value="1"/>
</dbReference>
<reference evidence="7 8" key="2">
    <citation type="journal article" date="2012" name="J. Bacteriol.">
        <title>Complete genome sequences of six strains of the genus Methylobacterium.</title>
        <authorList>
            <person name="Marx C.J."/>
            <person name="Bringel F."/>
            <person name="Chistoserdova L."/>
            <person name="Moulin L."/>
            <person name="Farhan Ul Haque M."/>
            <person name="Fleischman D.E."/>
            <person name="Gruffaz C."/>
            <person name="Jourand P."/>
            <person name="Knief C."/>
            <person name="Lee M.C."/>
            <person name="Muller E.E."/>
            <person name="Nadalig T."/>
            <person name="Peyraud R."/>
            <person name="Roselli S."/>
            <person name="Russ L."/>
            <person name="Goodwin L.A."/>
            <person name="Ivanova N."/>
            <person name="Kyrpides N."/>
            <person name="Lajus A."/>
            <person name="Land M.L."/>
            <person name="Medigue C."/>
            <person name="Mikhailova N."/>
            <person name="Nolan M."/>
            <person name="Woyke T."/>
            <person name="Stolyar S."/>
            <person name="Vorholt J.A."/>
            <person name="Vuilleumier S."/>
        </authorList>
    </citation>
    <scope>NUCLEOTIDE SEQUENCE [LARGE SCALE GENOMIC DNA]</scope>
    <source>
        <strain evidence="8">CM4 / NCIMB 13688</strain>
    </source>
</reference>